<organism evidence="2 3">
    <name type="scientific">Candidatus Cryptobacteroides avistercoris</name>
    <dbReference type="NCBI Taxonomy" id="2840758"/>
    <lineage>
        <taxon>Bacteria</taxon>
        <taxon>Pseudomonadati</taxon>
        <taxon>Bacteroidota</taxon>
        <taxon>Bacteroidia</taxon>
        <taxon>Bacteroidales</taxon>
        <taxon>Candidatus Cryptobacteroides</taxon>
    </lineage>
</organism>
<accession>A0A9D9NMT0</accession>
<gene>
    <name evidence="2" type="ORF">IAB76_00285</name>
</gene>
<sequence length="144" mass="16423">MDQARVGVNPGNVVWDPLRRKEVAATPEEQVRQWFIAQLRDTFGVPAHMMMSECALNFGGKRYRADILVYDRKGSPLAVVECKRPSVELSPEVMEQAMRYNAVLGVNFLILTNGKMTYLYRLECGRFVPCTGIPTYEEMLSCRQ</sequence>
<name>A0A9D9NMT0_9BACT</name>
<dbReference type="Pfam" id="PF13588">
    <property type="entry name" value="HSDR_N_2"/>
    <property type="match status" value="1"/>
</dbReference>
<evidence type="ECO:0000313" key="2">
    <source>
        <dbReference type="EMBL" id="MBO8479539.1"/>
    </source>
</evidence>
<dbReference type="Proteomes" id="UP000823769">
    <property type="component" value="Unassembled WGS sequence"/>
</dbReference>
<feature type="domain" description="Type I restriction enzyme R protein N-terminal" evidence="1">
    <location>
        <begin position="27"/>
        <end position="133"/>
    </location>
</feature>
<dbReference type="AlphaFoldDB" id="A0A9D9NMT0"/>
<dbReference type="Gene3D" id="3.90.1570.30">
    <property type="match status" value="1"/>
</dbReference>
<comment type="caution">
    <text evidence="2">The sequence shown here is derived from an EMBL/GenBank/DDBJ whole genome shotgun (WGS) entry which is preliminary data.</text>
</comment>
<dbReference type="InterPro" id="IPR029464">
    <property type="entry name" value="HSDR_N"/>
</dbReference>
<reference evidence="2" key="2">
    <citation type="journal article" date="2021" name="PeerJ">
        <title>Extensive microbial diversity within the chicken gut microbiome revealed by metagenomics and culture.</title>
        <authorList>
            <person name="Gilroy R."/>
            <person name="Ravi A."/>
            <person name="Getino M."/>
            <person name="Pursley I."/>
            <person name="Horton D.L."/>
            <person name="Alikhan N.F."/>
            <person name="Baker D."/>
            <person name="Gharbi K."/>
            <person name="Hall N."/>
            <person name="Watson M."/>
            <person name="Adriaenssens E.M."/>
            <person name="Foster-Nyarko E."/>
            <person name="Jarju S."/>
            <person name="Secka A."/>
            <person name="Antonio M."/>
            <person name="Oren A."/>
            <person name="Chaudhuri R.R."/>
            <person name="La Ragione R."/>
            <person name="Hildebrand F."/>
            <person name="Pallen M.J."/>
        </authorList>
    </citation>
    <scope>NUCLEOTIDE SEQUENCE</scope>
    <source>
        <strain evidence="2">B3-1481</strain>
    </source>
</reference>
<proteinExistence type="predicted"/>
<evidence type="ECO:0000313" key="3">
    <source>
        <dbReference type="Proteomes" id="UP000823769"/>
    </source>
</evidence>
<dbReference type="EMBL" id="JADILW010000005">
    <property type="protein sequence ID" value="MBO8479539.1"/>
    <property type="molecule type" value="Genomic_DNA"/>
</dbReference>
<reference evidence="2" key="1">
    <citation type="submission" date="2020-10" db="EMBL/GenBank/DDBJ databases">
        <authorList>
            <person name="Gilroy R."/>
        </authorList>
    </citation>
    <scope>NUCLEOTIDE SEQUENCE</scope>
    <source>
        <strain evidence="2">B3-1481</strain>
    </source>
</reference>
<protein>
    <submittedName>
        <fullName evidence="2">Type I restriction enzyme HsdR N-terminal domain-containing protein</fullName>
    </submittedName>
</protein>
<evidence type="ECO:0000259" key="1">
    <source>
        <dbReference type="Pfam" id="PF13588"/>
    </source>
</evidence>